<keyword evidence="9" id="KW-0507">mRNA processing</keyword>
<dbReference type="SUPFAM" id="SSF54197">
    <property type="entry name" value="HIT-like"/>
    <property type="match status" value="1"/>
</dbReference>
<evidence type="ECO:0000256" key="8">
    <source>
        <dbReference type="ARBA" id="ARBA00022553"/>
    </source>
</evidence>
<dbReference type="GO" id="GO:0005634">
    <property type="term" value="C:nucleus"/>
    <property type="evidence" value="ECO:0007669"/>
    <property type="project" value="UniProtKB-SubCell"/>
</dbReference>
<dbReference type="Gene3D" id="3.30.200.40">
    <property type="entry name" value="Scavenger mRNA decapping enzyme, N-terminal domain"/>
    <property type="match status" value="1"/>
</dbReference>
<gene>
    <name evidence="21" type="primary">EOG090X06NK</name>
</gene>
<evidence type="ECO:0000256" key="16">
    <source>
        <dbReference type="ARBA" id="ARBA00030609"/>
    </source>
</evidence>
<keyword evidence="11" id="KW-0007">Acetylation</keyword>
<dbReference type="InterPro" id="IPR011145">
    <property type="entry name" value="Scavenger_mRNA_decap_enz_N"/>
</dbReference>
<evidence type="ECO:0000256" key="13">
    <source>
        <dbReference type="ARBA" id="ARBA00023242"/>
    </source>
</evidence>
<dbReference type="FunFam" id="3.30.200.40:FF:000001">
    <property type="entry name" value="m7GpppX diphosphatase"/>
    <property type="match status" value="1"/>
</dbReference>
<keyword evidence="12" id="KW-0508">mRNA splicing</keyword>
<dbReference type="InterPro" id="IPR008594">
    <property type="entry name" value="DcpS/DCS2"/>
</dbReference>
<dbReference type="InterPro" id="IPR019808">
    <property type="entry name" value="Histidine_triad_CS"/>
</dbReference>
<evidence type="ECO:0000256" key="10">
    <source>
        <dbReference type="ARBA" id="ARBA00022801"/>
    </source>
</evidence>
<sequence length="555" mass="62319">MSESSANEKPNKVSRLMDDDEEIRSFEGFEVKRILKENPENKLFAVEGVFRRVTGSAEPTSAVVVLEKTHFTGAEVSEILTQATRVERIFQNDVYGNFLCYPPLDYNSVKATVIHPATAKHISKFSSKTPVLIEETAEVYESVTLPHIQESRFDNQWVYNILEHKKEADRIVFEDPDPVSGFILIPDLKWDCRTISNLYLTAIVFARDIKSLRDLTADHLPLLNNILDNGSAAISEKYGVPASQLRIYVHYQPSYYHLHVHFTSLEFTPLGCSTERAHLLKTVIGNIKLKSSYYQEIALSSLTFEGDQLLDRYREHLKNGSDQPPVSGAVFNRVLPLPGDSWSEAASDWYCHLHGDATDVRKSLKPRSTDCLFGSSCYALPLNALTTQSRNNDCCFSCRAPIARVTDDMVSFWCHAVRWFHDGSSEAESSPTALEAAFYALNEALKKEEESFFGRKLLLKCGAEALTVWLVGDDAFTMEGVGASVINLSRSDKRRVLFKHEEQHVTKASSSVSEHAVSRAMLHSILTELQESAFYLPPSSRVVKDFALGFLPVST</sequence>
<comment type="subcellular location">
    <subcellularLocation>
        <location evidence="2">Cytoplasm</location>
    </subcellularLocation>
    <subcellularLocation>
        <location evidence="1">Nucleus</location>
    </subcellularLocation>
</comment>
<keyword evidence="7" id="KW-0963">Cytoplasm</keyword>
<evidence type="ECO:0000256" key="7">
    <source>
        <dbReference type="ARBA" id="ARBA00022490"/>
    </source>
</evidence>
<evidence type="ECO:0000256" key="9">
    <source>
        <dbReference type="ARBA" id="ARBA00022664"/>
    </source>
</evidence>
<evidence type="ECO:0000256" key="11">
    <source>
        <dbReference type="ARBA" id="ARBA00022990"/>
    </source>
</evidence>
<evidence type="ECO:0000313" key="21">
    <source>
        <dbReference type="EMBL" id="CAG4642527.1"/>
    </source>
</evidence>
<dbReference type="EC" id="3.6.1.59" evidence="5"/>
<reference evidence="21" key="1">
    <citation type="submission" date="2021-04" db="EMBL/GenBank/DDBJ databases">
        <authorList>
            <person name="Cornetti L."/>
        </authorList>
    </citation>
    <scope>NUCLEOTIDE SEQUENCE</scope>
</reference>
<dbReference type="Pfam" id="PF09814">
    <property type="entry name" value="HECT_2"/>
    <property type="match status" value="1"/>
</dbReference>
<dbReference type="SUPFAM" id="SSF102860">
    <property type="entry name" value="mRNA decapping enzyme DcpS N-terminal domain"/>
    <property type="match status" value="1"/>
</dbReference>
<dbReference type="InterPro" id="IPR036265">
    <property type="entry name" value="HIT-like_sf"/>
</dbReference>
<keyword evidence="8" id="KW-0597">Phosphoprotein</keyword>
<evidence type="ECO:0000256" key="3">
    <source>
        <dbReference type="ARBA" id="ARBA00010208"/>
    </source>
</evidence>
<evidence type="ECO:0000256" key="17">
    <source>
        <dbReference type="ARBA" id="ARBA00030789"/>
    </source>
</evidence>
<evidence type="ECO:0000256" key="20">
    <source>
        <dbReference type="ARBA" id="ARBA00048222"/>
    </source>
</evidence>
<comment type="catalytic activity">
    <reaction evidence="20">
        <text>a 5'-end (N(7)-methyl 5'-triphosphoguanosine)-ribonucleoside in mRNA + H2O = N(7)-methyl-GMP + a 5'-end diphospho-ribonucleoside in mRNA + 2 H(+)</text>
        <dbReference type="Rhea" id="RHEA:65388"/>
        <dbReference type="Rhea" id="RHEA-COMP:17165"/>
        <dbReference type="Rhea" id="RHEA-COMP:17167"/>
        <dbReference type="ChEBI" id="CHEBI:15377"/>
        <dbReference type="ChEBI" id="CHEBI:15378"/>
        <dbReference type="ChEBI" id="CHEBI:58285"/>
        <dbReference type="ChEBI" id="CHEBI:156461"/>
        <dbReference type="ChEBI" id="CHEBI:167616"/>
        <dbReference type="EC" id="3.6.1.59"/>
    </reaction>
</comment>
<proteinExistence type="inferred from homology"/>
<keyword evidence="10" id="KW-0378">Hydrolase</keyword>
<comment type="similarity">
    <text evidence="3">Belongs to the HIT family.</text>
</comment>
<evidence type="ECO:0000256" key="18">
    <source>
        <dbReference type="ARBA" id="ARBA00030830"/>
    </source>
</evidence>
<evidence type="ECO:0000256" key="2">
    <source>
        <dbReference type="ARBA" id="ARBA00004496"/>
    </source>
</evidence>
<keyword evidence="13" id="KW-0539">Nucleus</keyword>
<dbReference type="Pfam" id="PF05652">
    <property type="entry name" value="DcpS"/>
    <property type="match status" value="1"/>
</dbReference>
<comment type="subunit">
    <text evidence="4">Homodimer. Associates with components of the exosome multienzyme ribonuclease complex, such as EXOSC3 and EXOSC4. Interacts with NDOR1.</text>
</comment>
<dbReference type="GO" id="GO:0000340">
    <property type="term" value="F:RNA 7-methylguanosine cap binding"/>
    <property type="evidence" value="ECO:0007669"/>
    <property type="project" value="TreeGrafter"/>
</dbReference>
<accession>A0A9N6WXP2</accession>
<evidence type="ECO:0000256" key="14">
    <source>
        <dbReference type="ARBA" id="ARBA00029885"/>
    </source>
</evidence>
<evidence type="ECO:0000256" key="15">
    <source>
        <dbReference type="ARBA" id="ARBA00030042"/>
    </source>
</evidence>
<dbReference type="Gene3D" id="3.30.428.10">
    <property type="entry name" value="HIT-like"/>
    <property type="match status" value="1"/>
</dbReference>
<dbReference type="InterPro" id="IPR019193">
    <property type="entry name" value="UBQ-conj_enz_E2-bd_prot"/>
</dbReference>
<dbReference type="GO" id="GO:0000932">
    <property type="term" value="C:P-body"/>
    <property type="evidence" value="ECO:0007669"/>
    <property type="project" value="TreeGrafter"/>
</dbReference>
<evidence type="ECO:0000256" key="4">
    <source>
        <dbReference type="ARBA" id="ARBA00011140"/>
    </source>
</evidence>
<dbReference type="GO" id="GO:0008380">
    <property type="term" value="P:RNA splicing"/>
    <property type="evidence" value="ECO:0007669"/>
    <property type="project" value="UniProtKB-KW"/>
</dbReference>
<dbReference type="AlphaFoldDB" id="A0A9N6WXP2"/>
<evidence type="ECO:0000256" key="5">
    <source>
        <dbReference type="ARBA" id="ARBA00012520"/>
    </source>
</evidence>
<evidence type="ECO:0000256" key="12">
    <source>
        <dbReference type="ARBA" id="ARBA00023187"/>
    </source>
</evidence>
<evidence type="ECO:0000256" key="19">
    <source>
        <dbReference type="ARBA" id="ARBA00032946"/>
    </source>
</evidence>
<dbReference type="GO" id="GO:0006397">
    <property type="term" value="P:mRNA processing"/>
    <property type="evidence" value="ECO:0007669"/>
    <property type="project" value="UniProtKB-KW"/>
</dbReference>
<dbReference type="PANTHER" id="PTHR12978:SF0">
    <property type="entry name" value="M7GPPPX DIPHOSPHATASE"/>
    <property type="match status" value="1"/>
</dbReference>
<protein>
    <recommendedName>
        <fullName evidence="6">m7GpppX diphosphatase</fullName>
        <ecNumber evidence="5">3.6.1.59</ecNumber>
    </recommendedName>
    <alternativeName>
        <fullName evidence="19">DCS-1</fullName>
    </alternativeName>
    <alternativeName>
        <fullName evidence="16">Decapping scavenger enzyme</fullName>
    </alternativeName>
    <alternativeName>
        <fullName evidence="17">Hint-related 7meGMP-directed hydrolase</fullName>
    </alternativeName>
    <alternativeName>
        <fullName evidence="15">Histidine triad nucleotide-binding protein 5</fullName>
    </alternativeName>
    <alternativeName>
        <fullName evidence="18">Histidine triad protein member 5</fullName>
    </alternativeName>
    <alternativeName>
        <fullName evidence="14">Scavenger mRNA-decapping enzyme DcpS</fullName>
    </alternativeName>
</protein>
<organism evidence="21">
    <name type="scientific">Evadne anonyx</name>
    <dbReference type="NCBI Taxonomy" id="141404"/>
    <lineage>
        <taxon>Eukaryota</taxon>
        <taxon>Metazoa</taxon>
        <taxon>Ecdysozoa</taxon>
        <taxon>Arthropoda</taxon>
        <taxon>Crustacea</taxon>
        <taxon>Branchiopoda</taxon>
        <taxon>Diplostraca</taxon>
        <taxon>Cladocera</taxon>
        <taxon>Onychopoda</taxon>
        <taxon>Podonidae</taxon>
        <taxon>Evadne</taxon>
    </lineage>
</organism>
<dbReference type="PROSITE" id="PS00892">
    <property type="entry name" value="HIT_1"/>
    <property type="match status" value="1"/>
</dbReference>
<dbReference type="GO" id="GO:0140932">
    <property type="term" value="F:5'-(N(7)-methyl 5'-triphosphoguanosine)-[mRNA] diphosphatase activity"/>
    <property type="evidence" value="ECO:0007669"/>
    <property type="project" value="UniProtKB-EC"/>
</dbReference>
<evidence type="ECO:0000256" key="6">
    <source>
        <dbReference type="ARBA" id="ARBA00015636"/>
    </source>
</evidence>
<name>A0A9N6WXP2_9CRUS</name>
<dbReference type="PANTHER" id="PTHR12978">
    <property type="entry name" value="HISTIDINE TRIAD HIT PROTEIN MEMBER"/>
    <property type="match status" value="1"/>
</dbReference>
<evidence type="ECO:0000256" key="1">
    <source>
        <dbReference type="ARBA" id="ARBA00004123"/>
    </source>
</evidence>
<dbReference type="Pfam" id="PF11969">
    <property type="entry name" value="DcpS_C"/>
    <property type="match status" value="1"/>
</dbReference>
<dbReference type="FunFam" id="3.30.428.10:FF:000006">
    <property type="entry name" value="m7GpppX diphosphatase"/>
    <property type="match status" value="1"/>
</dbReference>
<dbReference type="EMBL" id="OC985872">
    <property type="protein sequence ID" value="CAG4642527.1"/>
    <property type="molecule type" value="Genomic_DNA"/>
</dbReference>
<dbReference type="GO" id="GO:0000290">
    <property type="term" value="P:deadenylation-dependent decapping of nuclear-transcribed mRNA"/>
    <property type="evidence" value="ECO:0007669"/>
    <property type="project" value="InterPro"/>
</dbReference>